<accession>A0A391NXW5</accession>
<reference evidence="3" key="1">
    <citation type="submission" date="2018-09" db="EMBL/GenBank/DDBJ databases">
        <title>Draft Genome Sequence of Mediterraneibacter sp. KCTC 15684.</title>
        <authorList>
            <person name="Kim J.S."/>
            <person name="Han K.I."/>
            <person name="Suh M.K."/>
            <person name="Lee K.C."/>
            <person name="Eom M.K."/>
            <person name="Lee J.H."/>
            <person name="Park S.H."/>
            <person name="Kang S.W."/>
            <person name="Park J.E."/>
            <person name="Oh B.S."/>
            <person name="Yu S.Y."/>
            <person name="Choi S.H."/>
            <person name="Lee D.H."/>
            <person name="Yoon H."/>
            <person name="Kim B."/>
            <person name="Yang S.J."/>
            <person name="Lee J.S."/>
        </authorList>
    </citation>
    <scope>NUCLEOTIDE SEQUENCE [LARGE SCALE GENOMIC DNA]</scope>
    <source>
        <strain evidence="3">KCTC 15684</strain>
    </source>
</reference>
<keyword evidence="3" id="KW-1185">Reference proteome</keyword>
<evidence type="ECO:0000259" key="1">
    <source>
        <dbReference type="Pfam" id="PF07693"/>
    </source>
</evidence>
<evidence type="ECO:0000313" key="2">
    <source>
        <dbReference type="EMBL" id="GCA65815.1"/>
    </source>
</evidence>
<dbReference type="Proteomes" id="UP000265643">
    <property type="component" value="Unassembled WGS sequence"/>
</dbReference>
<organism evidence="2 3">
    <name type="scientific">Mediterraneibacter butyricigenes</name>
    <dbReference type="NCBI Taxonomy" id="2316025"/>
    <lineage>
        <taxon>Bacteria</taxon>
        <taxon>Bacillati</taxon>
        <taxon>Bacillota</taxon>
        <taxon>Clostridia</taxon>
        <taxon>Lachnospirales</taxon>
        <taxon>Lachnospiraceae</taxon>
        <taxon>Mediterraneibacter</taxon>
    </lineage>
</organism>
<dbReference type="InterPro" id="IPR027417">
    <property type="entry name" value="P-loop_NTPase"/>
</dbReference>
<feature type="domain" description="KAP NTPase" evidence="1">
    <location>
        <begin position="3"/>
        <end position="181"/>
    </location>
</feature>
<name>A0A391NXW5_9FIRM</name>
<sequence length="546" mass="64153">MKADNIKNIISDIDHLPYRAILFDGTWGIGKSYAVNEALEANPNVCKISMFGLKDTRQIYHEALFQLALKNNIGGKIGEIANNILDGASKIWDKVGQAKEAVQSIVNEREMFLLLSKEFTSVHIIVIDDLERMSDDINLEDIFGIIEELKQCNYVKVIVIANTDEIQSDKKVVFEKYNEKVIERIYHITERAEKVTWSKMNIHADFVEKFLEIHKVKNLRTLEKAQRFFEDVKLFCNSDMSEQFKKELKLICFAVVVESVENLYYKEIDSDNTDSVEKMTNTIGNMLQHRIGRYLYGIKCSTNLVEMILKYYEEGVLNEEQLDAEYKLFLNSGGKSNYYKSDEEIRSVLPILREKMLEAKSLAELNEFADAYVVWSDVLEENNESVLSEYRNILEEMLEKTVLDGKEEMLSYSYDLFHMSAEKIKRIYQEENKEMMKFLIETYVGYLKKTTHGKKAYDYSYKLRNNFDSSYYHDIIISEIDNLYNRISFPVDNVDEDRYHTCYNIMYVLYHSDAEKFLQYCKKIKEDCDHMSRHRIEVLVEEIVKK</sequence>
<dbReference type="EMBL" id="BHGK01000001">
    <property type="protein sequence ID" value="GCA65815.1"/>
    <property type="molecule type" value="Genomic_DNA"/>
</dbReference>
<protein>
    <recommendedName>
        <fullName evidence="1">KAP NTPase domain-containing protein</fullName>
    </recommendedName>
</protein>
<evidence type="ECO:0000313" key="3">
    <source>
        <dbReference type="Proteomes" id="UP000265643"/>
    </source>
</evidence>
<dbReference type="SUPFAM" id="SSF52540">
    <property type="entry name" value="P-loop containing nucleoside triphosphate hydrolases"/>
    <property type="match status" value="1"/>
</dbReference>
<dbReference type="Gene3D" id="3.40.50.300">
    <property type="entry name" value="P-loop containing nucleotide triphosphate hydrolases"/>
    <property type="match status" value="1"/>
</dbReference>
<dbReference type="InterPro" id="IPR011646">
    <property type="entry name" value="KAP_P-loop"/>
</dbReference>
<gene>
    <name evidence="2" type="ORF">KGMB01110_02510</name>
</gene>
<dbReference type="RefSeq" id="WP_119297340.1">
    <property type="nucleotide sequence ID" value="NZ_BHGK01000001.1"/>
</dbReference>
<comment type="caution">
    <text evidence="2">The sequence shown here is derived from an EMBL/GenBank/DDBJ whole genome shotgun (WGS) entry which is preliminary data.</text>
</comment>
<dbReference type="AlphaFoldDB" id="A0A391NXW5"/>
<proteinExistence type="predicted"/>
<dbReference type="Pfam" id="PF07693">
    <property type="entry name" value="KAP_NTPase"/>
    <property type="match status" value="1"/>
</dbReference>